<protein>
    <submittedName>
        <fullName evidence="2">Uncharacterized protein</fullName>
    </submittedName>
</protein>
<proteinExistence type="predicted"/>
<evidence type="ECO:0000313" key="2">
    <source>
        <dbReference type="EMBL" id="VVB14954.1"/>
    </source>
</evidence>
<evidence type="ECO:0000313" key="3">
    <source>
        <dbReference type="Proteomes" id="UP000489600"/>
    </source>
</evidence>
<dbReference type="AlphaFoldDB" id="A0A565CN15"/>
<evidence type="ECO:0000256" key="1">
    <source>
        <dbReference type="SAM" id="MobiDB-lite"/>
    </source>
</evidence>
<keyword evidence="3" id="KW-1185">Reference proteome</keyword>
<accession>A0A565CN15</accession>
<comment type="caution">
    <text evidence="2">The sequence shown here is derived from an EMBL/GenBank/DDBJ whole genome shotgun (WGS) entry which is preliminary data.</text>
</comment>
<gene>
    <name evidence="2" type="ORF">ANE_LOCUS25398</name>
</gene>
<dbReference type="EMBL" id="CABITT030000008">
    <property type="protein sequence ID" value="VVB14954.1"/>
    <property type="molecule type" value="Genomic_DNA"/>
</dbReference>
<feature type="region of interest" description="Disordered" evidence="1">
    <location>
        <begin position="28"/>
        <end position="83"/>
    </location>
</feature>
<dbReference type="Proteomes" id="UP000489600">
    <property type="component" value="Unassembled WGS sequence"/>
</dbReference>
<reference evidence="2" key="1">
    <citation type="submission" date="2019-07" db="EMBL/GenBank/DDBJ databases">
        <authorList>
            <person name="Dittberner H."/>
        </authorList>
    </citation>
    <scope>NUCLEOTIDE SEQUENCE [LARGE SCALE GENOMIC DNA]</scope>
</reference>
<organism evidence="2 3">
    <name type="scientific">Arabis nemorensis</name>
    <dbReference type="NCBI Taxonomy" id="586526"/>
    <lineage>
        <taxon>Eukaryota</taxon>
        <taxon>Viridiplantae</taxon>
        <taxon>Streptophyta</taxon>
        <taxon>Embryophyta</taxon>
        <taxon>Tracheophyta</taxon>
        <taxon>Spermatophyta</taxon>
        <taxon>Magnoliopsida</taxon>
        <taxon>eudicotyledons</taxon>
        <taxon>Gunneridae</taxon>
        <taxon>Pentapetalae</taxon>
        <taxon>rosids</taxon>
        <taxon>malvids</taxon>
        <taxon>Brassicales</taxon>
        <taxon>Brassicaceae</taxon>
        <taxon>Arabideae</taxon>
        <taxon>Arabis</taxon>
    </lineage>
</organism>
<name>A0A565CN15_9BRAS</name>
<sequence>MKKIGRAAFKEINYLKERKNVSAEIVGAEGSARTHPAPTVSKNQKPSAAETALGKHSSGSATMVGVTKERDPAALVSSATDPS</sequence>